<feature type="domain" description="IF rod" evidence="4">
    <location>
        <begin position="3"/>
        <end position="71"/>
    </location>
</feature>
<evidence type="ECO:0000259" key="4">
    <source>
        <dbReference type="Pfam" id="PF00038"/>
    </source>
</evidence>
<evidence type="ECO:0000256" key="1">
    <source>
        <dbReference type="ARBA" id="ARBA00022754"/>
    </source>
</evidence>
<accession>A0A060YB97</accession>
<proteinExistence type="predicted"/>
<dbReference type="InterPro" id="IPR039008">
    <property type="entry name" value="IF_rod_dom"/>
</dbReference>
<organism evidence="5 6">
    <name type="scientific">Oncorhynchus mykiss</name>
    <name type="common">Rainbow trout</name>
    <name type="synonym">Salmo gairdneri</name>
    <dbReference type="NCBI Taxonomy" id="8022"/>
    <lineage>
        <taxon>Eukaryota</taxon>
        <taxon>Metazoa</taxon>
        <taxon>Chordata</taxon>
        <taxon>Craniata</taxon>
        <taxon>Vertebrata</taxon>
        <taxon>Euteleostomi</taxon>
        <taxon>Actinopterygii</taxon>
        <taxon>Neopterygii</taxon>
        <taxon>Teleostei</taxon>
        <taxon>Protacanthopterygii</taxon>
        <taxon>Salmoniformes</taxon>
        <taxon>Salmonidae</taxon>
        <taxon>Salmoninae</taxon>
        <taxon>Oncorhynchus</taxon>
    </lineage>
</organism>
<reference evidence="5" key="1">
    <citation type="journal article" date="2014" name="Nat. Commun.">
        <title>The rainbow trout genome provides novel insights into evolution after whole-genome duplication in vertebrates.</title>
        <authorList>
            <person name="Berthelot C."/>
            <person name="Brunet F."/>
            <person name="Chalopin D."/>
            <person name="Juanchich A."/>
            <person name="Bernard M."/>
            <person name="Noel B."/>
            <person name="Bento P."/>
            <person name="Da Silva C."/>
            <person name="Labadie K."/>
            <person name="Alberti A."/>
            <person name="Aury J.M."/>
            <person name="Louis A."/>
            <person name="Dehais P."/>
            <person name="Bardou P."/>
            <person name="Montfort J."/>
            <person name="Klopp C."/>
            <person name="Cabau C."/>
            <person name="Gaspin C."/>
            <person name="Thorgaard G.H."/>
            <person name="Boussaha M."/>
            <person name="Quillet E."/>
            <person name="Guyomard R."/>
            <person name="Galiana D."/>
            <person name="Bobe J."/>
            <person name="Volff J.N."/>
            <person name="Genet C."/>
            <person name="Wincker P."/>
            <person name="Jaillon O."/>
            <person name="Roest Crollius H."/>
            <person name="Guiguen Y."/>
        </authorList>
    </citation>
    <scope>NUCLEOTIDE SEQUENCE [LARGE SCALE GENOMIC DNA]</scope>
</reference>
<evidence type="ECO:0000256" key="2">
    <source>
        <dbReference type="ARBA" id="ARBA00023054"/>
    </source>
</evidence>
<dbReference type="Pfam" id="PF00038">
    <property type="entry name" value="Filament"/>
    <property type="match status" value="1"/>
</dbReference>
<protein>
    <recommendedName>
        <fullName evidence="4">IF rod domain-containing protein</fullName>
    </recommendedName>
</protein>
<dbReference type="AlphaFoldDB" id="A0A060YB97"/>
<dbReference type="PANTHER" id="PTHR23239">
    <property type="entry name" value="INTERMEDIATE FILAMENT"/>
    <property type="match status" value="1"/>
</dbReference>
<gene>
    <name evidence="5" type="ORF">GSONMT00033601001</name>
</gene>
<keyword evidence="2" id="KW-0175">Coiled coil</keyword>
<dbReference type="EMBL" id="FR909128">
    <property type="protein sequence ID" value="CDQ89016.1"/>
    <property type="molecule type" value="Genomic_DNA"/>
</dbReference>
<dbReference type="GO" id="GO:0005882">
    <property type="term" value="C:intermediate filament"/>
    <property type="evidence" value="ECO:0007669"/>
    <property type="project" value="UniProtKB-KW"/>
</dbReference>
<feature type="compositionally biased region" description="Basic and acidic residues" evidence="3">
    <location>
        <begin position="100"/>
        <end position="115"/>
    </location>
</feature>
<feature type="compositionally biased region" description="Low complexity" evidence="3">
    <location>
        <begin position="150"/>
        <end position="166"/>
    </location>
</feature>
<dbReference type="GO" id="GO:0005198">
    <property type="term" value="F:structural molecule activity"/>
    <property type="evidence" value="ECO:0007669"/>
    <property type="project" value="InterPro"/>
</dbReference>
<evidence type="ECO:0000313" key="5">
    <source>
        <dbReference type="EMBL" id="CDQ89016.1"/>
    </source>
</evidence>
<dbReference type="Gene3D" id="1.20.5.170">
    <property type="match status" value="1"/>
</dbReference>
<dbReference type="STRING" id="8022.A0A060YB97"/>
<name>A0A060YB97_ONCMY</name>
<dbReference type="PaxDb" id="8022-A0A060YB97"/>
<dbReference type="PANTHER" id="PTHR23239:SF358">
    <property type="entry name" value="KERATIN, TYPE I CYTOSKELETAL 18"/>
    <property type="match status" value="1"/>
</dbReference>
<dbReference type="Proteomes" id="UP000193380">
    <property type="component" value="Unassembled WGS sequence"/>
</dbReference>
<evidence type="ECO:0000313" key="6">
    <source>
        <dbReference type="Proteomes" id="UP000193380"/>
    </source>
</evidence>
<evidence type="ECO:0000256" key="3">
    <source>
        <dbReference type="SAM" id="MobiDB-lite"/>
    </source>
</evidence>
<feature type="region of interest" description="Disordered" evidence="3">
    <location>
        <begin position="90"/>
        <end position="166"/>
    </location>
</feature>
<keyword evidence="1" id="KW-0403">Intermediate filament</keyword>
<reference evidence="5" key="2">
    <citation type="submission" date="2014-03" db="EMBL/GenBank/DDBJ databases">
        <authorList>
            <person name="Genoscope - CEA"/>
        </authorList>
    </citation>
    <scope>NUCLEOTIDE SEQUENCE</scope>
</reference>
<dbReference type="InterPro" id="IPR002957">
    <property type="entry name" value="Keratin_I"/>
</dbReference>
<dbReference type="SUPFAM" id="SSF64593">
    <property type="entry name" value="Intermediate filament protein, coiled coil region"/>
    <property type="match status" value="1"/>
</dbReference>
<sequence length="166" mass="18686">MSMVHSHEESLKDMDGRYNREMTRLNKILLQLEGELVQVRTQVERHVDDYQELLHVKMKLEAEIENYRSLMHDIAPDDSVDFSLEQAVNCEPPQPPKKALMKDEVDGKEVPKKTEAATTQKSFPPIQEAPTKKTEAPATQESLPKKTEASTKAAKAKTPTTEAGTS</sequence>